<dbReference type="PANTHER" id="PTHR36167:SF3">
    <property type="entry name" value="C2H2 FINGER DOMAIN TRANSCRIPTION FACTOR (EUROFUNG)-RELATED"/>
    <property type="match status" value="1"/>
</dbReference>
<evidence type="ECO:0000313" key="4">
    <source>
        <dbReference type="Proteomes" id="UP000070444"/>
    </source>
</evidence>
<protein>
    <recommendedName>
        <fullName evidence="2">C2H2-type domain-containing protein</fullName>
    </recommendedName>
</protein>
<evidence type="ECO:0000313" key="3">
    <source>
        <dbReference type="EMBL" id="KXN70434.1"/>
    </source>
</evidence>
<organism evidence="3 4">
    <name type="scientific">Conidiobolus coronatus (strain ATCC 28846 / CBS 209.66 / NRRL 28638)</name>
    <name type="common">Delacroixia coronata</name>
    <dbReference type="NCBI Taxonomy" id="796925"/>
    <lineage>
        <taxon>Eukaryota</taxon>
        <taxon>Fungi</taxon>
        <taxon>Fungi incertae sedis</taxon>
        <taxon>Zoopagomycota</taxon>
        <taxon>Entomophthoromycotina</taxon>
        <taxon>Entomophthoromycetes</taxon>
        <taxon>Entomophthorales</taxon>
        <taxon>Ancylistaceae</taxon>
        <taxon>Conidiobolus</taxon>
    </lineage>
</organism>
<reference evidence="3 4" key="1">
    <citation type="journal article" date="2015" name="Genome Biol. Evol.">
        <title>Phylogenomic analyses indicate that early fungi evolved digesting cell walls of algal ancestors of land plants.</title>
        <authorList>
            <person name="Chang Y."/>
            <person name="Wang S."/>
            <person name="Sekimoto S."/>
            <person name="Aerts A.L."/>
            <person name="Choi C."/>
            <person name="Clum A."/>
            <person name="LaButti K.M."/>
            <person name="Lindquist E.A."/>
            <person name="Yee Ngan C."/>
            <person name="Ohm R.A."/>
            <person name="Salamov A.A."/>
            <person name="Grigoriev I.V."/>
            <person name="Spatafora J.W."/>
            <person name="Berbee M.L."/>
        </authorList>
    </citation>
    <scope>NUCLEOTIDE SEQUENCE [LARGE SCALE GENOMIC DNA]</scope>
    <source>
        <strain evidence="3 4">NRRL 28638</strain>
    </source>
</reference>
<gene>
    <name evidence="3" type="ORF">CONCODRAFT_78849</name>
</gene>
<dbReference type="GO" id="GO:0008270">
    <property type="term" value="F:zinc ion binding"/>
    <property type="evidence" value="ECO:0007669"/>
    <property type="project" value="UniProtKB-KW"/>
</dbReference>
<keyword evidence="1" id="KW-0479">Metal-binding</keyword>
<evidence type="ECO:0000256" key="1">
    <source>
        <dbReference type="PROSITE-ProRule" id="PRU00042"/>
    </source>
</evidence>
<evidence type="ECO:0000259" key="2">
    <source>
        <dbReference type="PROSITE" id="PS50157"/>
    </source>
</evidence>
<keyword evidence="1" id="KW-0863">Zinc-finger</keyword>
<dbReference type="PROSITE" id="PS00028">
    <property type="entry name" value="ZINC_FINGER_C2H2_1"/>
    <property type="match status" value="1"/>
</dbReference>
<feature type="domain" description="C2H2-type" evidence="2">
    <location>
        <begin position="123"/>
        <end position="152"/>
    </location>
</feature>
<dbReference type="InterPro" id="IPR039327">
    <property type="entry name" value="CON7-like"/>
</dbReference>
<dbReference type="SUPFAM" id="SSF57667">
    <property type="entry name" value="beta-beta-alpha zinc fingers"/>
    <property type="match status" value="1"/>
</dbReference>
<dbReference type="InterPro" id="IPR036236">
    <property type="entry name" value="Znf_C2H2_sf"/>
</dbReference>
<keyword evidence="1" id="KW-0862">Zinc</keyword>
<name>A0A137P677_CONC2</name>
<sequence>MPQLTRTKTVDLPSIYELGLEPYLESSKEHHPWMDWYSNYSPADNTPSLILPSQLNQAHNSMMGLSLPSDNFNFNSANSDGDTVSSISASSEGYTAESSERVELKPIKTKRVRRKHHEVERIYNCIHPGCQKAYSVLNHLNTHIKIQNHGRPRINEEFPRKK</sequence>
<keyword evidence="4" id="KW-1185">Reference proteome</keyword>
<dbReference type="EMBL" id="KQ964502">
    <property type="protein sequence ID" value="KXN70434.1"/>
    <property type="molecule type" value="Genomic_DNA"/>
</dbReference>
<dbReference type="Proteomes" id="UP000070444">
    <property type="component" value="Unassembled WGS sequence"/>
</dbReference>
<dbReference type="PANTHER" id="PTHR36167">
    <property type="entry name" value="C2H2 FINGER DOMAIN TRANSCRIPTION FACTOR (EUROFUNG)-RELATED"/>
    <property type="match status" value="1"/>
</dbReference>
<dbReference type="OrthoDB" id="1939603at2759"/>
<dbReference type="InterPro" id="IPR013087">
    <property type="entry name" value="Znf_C2H2_type"/>
</dbReference>
<dbReference type="GO" id="GO:0006355">
    <property type="term" value="P:regulation of DNA-templated transcription"/>
    <property type="evidence" value="ECO:0007669"/>
    <property type="project" value="InterPro"/>
</dbReference>
<dbReference type="PROSITE" id="PS50157">
    <property type="entry name" value="ZINC_FINGER_C2H2_2"/>
    <property type="match status" value="1"/>
</dbReference>
<accession>A0A137P677</accession>
<dbReference type="Gene3D" id="3.30.160.60">
    <property type="entry name" value="Classic Zinc Finger"/>
    <property type="match status" value="1"/>
</dbReference>
<proteinExistence type="predicted"/>
<dbReference type="STRING" id="796925.A0A137P677"/>
<dbReference type="AlphaFoldDB" id="A0A137P677"/>